<dbReference type="SUPFAM" id="SSF103473">
    <property type="entry name" value="MFS general substrate transporter"/>
    <property type="match status" value="1"/>
</dbReference>
<evidence type="ECO:0000256" key="5">
    <source>
        <dbReference type="ARBA" id="ARBA00022989"/>
    </source>
</evidence>
<keyword evidence="5 7" id="KW-1133">Transmembrane helix</keyword>
<feature type="transmembrane region" description="Helical" evidence="7">
    <location>
        <begin position="295"/>
        <end position="319"/>
    </location>
</feature>
<feature type="transmembrane region" description="Helical" evidence="7">
    <location>
        <begin position="79"/>
        <end position="95"/>
    </location>
</feature>
<dbReference type="GO" id="GO:0005886">
    <property type="term" value="C:plasma membrane"/>
    <property type="evidence" value="ECO:0007669"/>
    <property type="project" value="UniProtKB-SubCell"/>
</dbReference>
<evidence type="ECO:0000256" key="3">
    <source>
        <dbReference type="ARBA" id="ARBA00022475"/>
    </source>
</evidence>
<feature type="transmembrane region" description="Helical" evidence="7">
    <location>
        <begin position="331"/>
        <end position="352"/>
    </location>
</feature>
<dbReference type="PANTHER" id="PTHR43124">
    <property type="entry name" value="PURINE EFFLUX PUMP PBUE"/>
    <property type="match status" value="1"/>
</dbReference>
<dbReference type="PROSITE" id="PS50850">
    <property type="entry name" value="MFS"/>
    <property type="match status" value="1"/>
</dbReference>
<keyword evidence="2" id="KW-0813">Transport</keyword>
<dbReference type="Proteomes" id="UP000189970">
    <property type="component" value="Unassembled WGS sequence"/>
</dbReference>
<dbReference type="InterPro" id="IPR036259">
    <property type="entry name" value="MFS_trans_sf"/>
</dbReference>
<keyword evidence="10" id="KW-1185">Reference proteome</keyword>
<feature type="transmembrane region" description="Helical" evidence="7">
    <location>
        <begin position="247"/>
        <end position="265"/>
    </location>
</feature>
<evidence type="ECO:0000256" key="2">
    <source>
        <dbReference type="ARBA" id="ARBA00022448"/>
    </source>
</evidence>
<dbReference type="InterPro" id="IPR020846">
    <property type="entry name" value="MFS_dom"/>
</dbReference>
<evidence type="ECO:0000256" key="7">
    <source>
        <dbReference type="SAM" id="Phobius"/>
    </source>
</evidence>
<comment type="subcellular location">
    <subcellularLocation>
        <location evidence="1">Cell membrane</location>
        <topology evidence="1">Multi-pass membrane protein</topology>
    </subcellularLocation>
</comment>
<protein>
    <submittedName>
        <fullName evidence="9">MFS transporter</fullName>
    </submittedName>
</protein>
<evidence type="ECO:0000313" key="10">
    <source>
        <dbReference type="Proteomes" id="UP000189970"/>
    </source>
</evidence>
<evidence type="ECO:0000256" key="6">
    <source>
        <dbReference type="ARBA" id="ARBA00023136"/>
    </source>
</evidence>
<dbReference type="GO" id="GO:0022857">
    <property type="term" value="F:transmembrane transporter activity"/>
    <property type="evidence" value="ECO:0007669"/>
    <property type="project" value="InterPro"/>
</dbReference>
<comment type="caution">
    <text evidence="9">The sequence shown here is derived from an EMBL/GenBank/DDBJ whole genome shotgun (WGS) entry which is preliminary data.</text>
</comment>
<evidence type="ECO:0000313" key="9">
    <source>
        <dbReference type="EMBL" id="OPF87485.1"/>
    </source>
</evidence>
<feature type="domain" description="Major facilitator superfamily (MFS) profile" evidence="8">
    <location>
        <begin position="11"/>
        <end position="386"/>
    </location>
</feature>
<keyword evidence="6 7" id="KW-0472">Membrane</keyword>
<feature type="transmembrane region" description="Helical" evidence="7">
    <location>
        <begin position="133"/>
        <end position="155"/>
    </location>
</feature>
<evidence type="ECO:0000256" key="1">
    <source>
        <dbReference type="ARBA" id="ARBA00004651"/>
    </source>
</evidence>
<evidence type="ECO:0000256" key="4">
    <source>
        <dbReference type="ARBA" id="ARBA00022692"/>
    </source>
</evidence>
<feature type="transmembrane region" description="Helical" evidence="7">
    <location>
        <begin position="205"/>
        <end position="227"/>
    </location>
</feature>
<sequence>MATNHVTKNGLTKGSLLSASLFVVSGGAIAGNIPTIATSYPEVNKVLIELITTIPSLFIVLTVAFSYKIAKKIGYKQTVSLGLLFVGLSSLAPLLTNSFTLFFISRMVFGIGIGLFNPLLYRFSSEIYSNNQLSTMIGLQSTFEGIGGMLLTFLVGQLLKIDWQVSFLAYALAFLVLILFNKYVPDIKKEEIIQQKSLDKSIKQSKNILLSILLLVVVVTIYMSITIKITRLLIEKGIGNATDGSNMIALVGLGAMLAGICFGGLLEKFREWVVILSFTGLAISMLGFYESSQLLFMGIYSILCGFSFRLFIPYLFNLFNQIGHDESEKSTSLLLIGFNIAVALAPISLSVLESSLSIKDESTLFLVEFYILICLILVITSIKLVSLKKRKED</sequence>
<dbReference type="Gene3D" id="1.20.1250.20">
    <property type="entry name" value="MFS general substrate transporter like domains"/>
    <property type="match status" value="1"/>
</dbReference>
<reference evidence="9 10" key="1">
    <citation type="submission" date="2017-02" db="EMBL/GenBank/DDBJ databases">
        <title>Vagococcus cremeus sp. nov., isolated from the small intestine of a marten, Martes flavigula.</title>
        <authorList>
            <person name="Tak E.J."/>
            <person name="Bae J.-W."/>
        </authorList>
    </citation>
    <scope>NUCLEOTIDE SEQUENCE [LARGE SCALE GENOMIC DNA]</scope>
    <source>
        <strain evidence="9 10">D7T301</strain>
    </source>
</reference>
<organism evidence="9 10">
    <name type="scientific">Vagococcus martis</name>
    <dbReference type="NCBI Taxonomy" id="1768210"/>
    <lineage>
        <taxon>Bacteria</taxon>
        <taxon>Bacillati</taxon>
        <taxon>Bacillota</taxon>
        <taxon>Bacilli</taxon>
        <taxon>Lactobacillales</taxon>
        <taxon>Enterococcaceae</taxon>
        <taxon>Vagococcus</taxon>
    </lineage>
</organism>
<accession>A0A1V4DG63</accession>
<dbReference type="EMBL" id="MVAB01000001">
    <property type="protein sequence ID" value="OPF87485.1"/>
    <property type="molecule type" value="Genomic_DNA"/>
</dbReference>
<feature type="transmembrane region" description="Helical" evidence="7">
    <location>
        <begin position="272"/>
        <end position="289"/>
    </location>
</feature>
<dbReference type="PANTHER" id="PTHR43124:SF3">
    <property type="entry name" value="CHLORAMPHENICOL EFFLUX PUMP RV0191"/>
    <property type="match status" value="1"/>
</dbReference>
<dbReference type="RefSeq" id="WP_079346043.1">
    <property type="nucleotide sequence ID" value="NZ_MVAB01000001.1"/>
</dbReference>
<keyword evidence="4 7" id="KW-0812">Transmembrane</keyword>
<gene>
    <name evidence="9" type="ORF">BW731_04325</name>
</gene>
<dbReference type="InterPro" id="IPR011701">
    <property type="entry name" value="MFS"/>
</dbReference>
<proteinExistence type="predicted"/>
<name>A0A1V4DG63_9ENTE</name>
<evidence type="ECO:0000259" key="8">
    <source>
        <dbReference type="PROSITE" id="PS50850"/>
    </source>
</evidence>
<feature type="transmembrane region" description="Helical" evidence="7">
    <location>
        <begin position="167"/>
        <end position="184"/>
    </location>
</feature>
<feature type="transmembrane region" description="Helical" evidence="7">
    <location>
        <begin position="364"/>
        <end position="385"/>
    </location>
</feature>
<feature type="transmembrane region" description="Helical" evidence="7">
    <location>
        <begin position="46"/>
        <end position="67"/>
    </location>
</feature>
<dbReference type="Pfam" id="PF07690">
    <property type="entry name" value="MFS_1"/>
    <property type="match status" value="1"/>
</dbReference>
<dbReference type="InterPro" id="IPR050189">
    <property type="entry name" value="MFS_Efflux_Transporters"/>
</dbReference>
<dbReference type="AlphaFoldDB" id="A0A1V4DG63"/>
<keyword evidence="3" id="KW-1003">Cell membrane</keyword>
<feature type="transmembrane region" description="Helical" evidence="7">
    <location>
        <begin position="101"/>
        <end position="121"/>
    </location>
</feature>